<evidence type="ECO:0000313" key="2">
    <source>
        <dbReference type="EMBL" id="KAB1262973.1"/>
    </source>
</evidence>
<feature type="region of interest" description="Disordered" evidence="1">
    <location>
        <begin position="46"/>
        <end position="172"/>
    </location>
</feature>
<evidence type="ECO:0000256" key="1">
    <source>
        <dbReference type="SAM" id="MobiDB-lite"/>
    </source>
</evidence>
<feature type="region of interest" description="Disordered" evidence="1">
    <location>
        <begin position="200"/>
        <end position="241"/>
    </location>
</feature>
<evidence type="ECO:0000313" key="3">
    <source>
        <dbReference type="Proteomes" id="UP000299084"/>
    </source>
</evidence>
<reference evidence="2 3" key="1">
    <citation type="journal article" date="2019" name="Mol. Ecol. Resour.">
        <title>Improving Illumina assemblies with Hi-C and long reads: an example with the North African dromedary.</title>
        <authorList>
            <person name="Elbers J.P."/>
            <person name="Rogers M.F."/>
            <person name="Perelman P.L."/>
            <person name="Proskuryakova A.A."/>
            <person name="Serdyukova N.A."/>
            <person name="Johnson W.E."/>
            <person name="Horin P."/>
            <person name="Corander J."/>
            <person name="Murphy D."/>
            <person name="Burger P.A."/>
        </authorList>
    </citation>
    <scope>NUCLEOTIDE SEQUENCE [LARGE SCALE GENOMIC DNA]</scope>
    <source>
        <strain evidence="2">Drom800</strain>
        <tissue evidence="2">Blood</tissue>
    </source>
</reference>
<accession>A0A5N4CVT7</accession>
<proteinExistence type="predicted"/>
<dbReference type="EMBL" id="JWIN03000018">
    <property type="protein sequence ID" value="KAB1262973.1"/>
    <property type="molecule type" value="Genomic_DNA"/>
</dbReference>
<gene>
    <name evidence="2" type="ORF">Cadr_000023542</name>
</gene>
<name>A0A5N4CVT7_CAMDR</name>
<protein>
    <submittedName>
        <fullName evidence="2">Uncharacterized protein</fullName>
    </submittedName>
</protein>
<dbReference type="AlphaFoldDB" id="A0A5N4CVT7"/>
<dbReference type="Proteomes" id="UP000299084">
    <property type="component" value="Unassembled WGS sequence"/>
</dbReference>
<feature type="compositionally biased region" description="Polar residues" evidence="1">
    <location>
        <begin position="200"/>
        <end position="209"/>
    </location>
</feature>
<sequence>MPAGGRASTQLWTGPGPIKSFNQVVINAHEIRATWLLLGEACFGPSTGGRGPPGSRAGKEAQPRGPGFTPARSPGPRGGADEKQERDGQARGQRRKEGPHTCQPPPLGARGGAAVGTPLSPPSPEGDSPQRDVQGTRPWSFPRSKGGKWLDVVSGGGEPHPAPSSRTGGRAPAPPCLNVRWLLSGGLLSAHWAPTGSPSRNPFASNPVPQFNLEGGKAAPLTGEPALCPLPTRQGEGLSGTDVSYSSFEIHLSWPKG</sequence>
<comment type="caution">
    <text evidence="2">The sequence shown here is derived from an EMBL/GenBank/DDBJ whole genome shotgun (WGS) entry which is preliminary data.</text>
</comment>
<feature type="compositionally biased region" description="Basic and acidic residues" evidence="1">
    <location>
        <begin position="79"/>
        <end position="99"/>
    </location>
</feature>
<keyword evidence="3" id="KW-1185">Reference proteome</keyword>
<organism evidence="2 3">
    <name type="scientific">Camelus dromedarius</name>
    <name type="common">Dromedary</name>
    <name type="synonym">Arabian camel</name>
    <dbReference type="NCBI Taxonomy" id="9838"/>
    <lineage>
        <taxon>Eukaryota</taxon>
        <taxon>Metazoa</taxon>
        <taxon>Chordata</taxon>
        <taxon>Craniata</taxon>
        <taxon>Vertebrata</taxon>
        <taxon>Euteleostomi</taxon>
        <taxon>Mammalia</taxon>
        <taxon>Eutheria</taxon>
        <taxon>Laurasiatheria</taxon>
        <taxon>Artiodactyla</taxon>
        <taxon>Tylopoda</taxon>
        <taxon>Camelidae</taxon>
        <taxon>Camelus</taxon>
    </lineage>
</organism>